<reference evidence="1" key="1">
    <citation type="submission" date="2022-10" db="EMBL/GenBank/DDBJ databases">
        <title>Candidatus Kirkpatrella diaphorinas gen. nov., sp. nov., an uncultured endosymbiont identified in a population of Diaphorina citri from Hawaii.</title>
        <authorList>
            <person name="Henry E.M."/>
            <person name="Carlson C.R."/>
            <person name="Kuo Y.-W."/>
        </authorList>
    </citation>
    <scope>NUCLEOTIDE SEQUENCE</scope>
    <source>
        <strain evidence="1">CADCRV1</strain>
    </source>
</reference>
<keyword evidence="2" id="KW-1185">Reference proteome</keyword>
<dbReference type="Proteomes" id="UP001163831">
    <property type="component" value="Chromosome"/>
</dbReference>
<evidence type="ECO:0000313" key="1">
    <source>
        <dbReference type="EMBL" id="UYH51152.1"/>
    </source>
</evidence>
<organism evidence="1 2">
    <name type="scientific">Candidatus Kirkpatrickella diaphorinae</name>
    <dbReference type="NCBI Taxonomy" id="2984322"/>
    <lineage>
        <taxon>Bacteria</taxon>
        <taxon>Pseudomonadati</taxon>
        <taxon>Pseudomonadota</taxon>
        <taxon>Alphaproteobacteria</taxon>
        <taxon>Acetobacterales</taxon>
        <taxon>Acetobacteraceae</taxon>
        <taxon>Candidatus Kirkpatrickella</taxon>
    </lineage>
</organism>
<evidence type="ECO:0000313" key="2">
    <source>
        <dbReference type="Proteomes" id="UP001163831"/>
    </source>
</evidence>
<dbReference type="RefSeq" id="WP_319806746.1">
    <property type="nucleotide sequence ID" value="NZ_CP107052.1"/>
</dbReference>
<proteinExistence type="predicted"/>
<gene>
    <name evidence="1" type="ORF">N5W20_08700</name>
</gene>
<dbReference type="Pfam" id="PF07372">
    <property type="entry name" value="DUF1491"/>
    <property type="match status" value="1"/>
</dbReference>
<accession>A0ABY6GI06</accession>
<name>A0ABY6GI06_9PROT</name>
<dbReference type="EMBL" id="CP107052">
    <property type="protein sequence ID" value="UYH51152.1"/>
    <property type="molecule type" value="Genomic_DNA"/>
</dbReference>
<sequence>MRLKTEFWIRALIRQQAQRGNIATIVKKGDIDAGTPYIILIDRNRDIAVLRERALSDGWERLPMASQGDLDSFFIRQEKYDPDLWILELETSAVSDPIEKELTTRHGSSD</sequence>
<protein>
    <submittedName>
        <fullName evidence="1">DUF1491 family protein</fullName>
    </submittedName>
</protein>
<dbReference type="Gene3D" id="3.40.1530.20">
    <property type="entry name" value="Protein of unknown function (DUF1491)"/>
    <property type="match status" value="1"/>
</dbReference>
<dbReference type="InterPro" id="IPR009964">
    <property type="entry name" value="DUF1491"/>
</dbReference>